<feature type="region of interest" description="Disordered" evidence="1">
    <location>
        <begin position="49"/>
        <end position="70"/>
    </location>
</feature>
<dbReference type="EMBL" id="FQYO01000002">
    <property type="protein sequence ID" value="SHI63008.1"/>
    <property type="molecule type" value="Genomic_DNA"/>
</dbReference>
<protein>
    <submittedName>
        <fullName evidence="2">Uncharacterized protein</fullName>
    </submittedName>
</protein>
<accession>A0A1M6CQJ8</accession>
<feature type="compositionally biased region" description="Basic and acidic residues" evidence="1">
    <location>
        <begin position="61"/>
        <end position="70"/>
    </location>
</feature>
<evidence type="ECO:0000313" key="3">
    <source>
        <dbReference type="Proteomes" id="UP000184292"/>
    </source>
</evidence>
<dbReference type="Proteomes" id="UP000184292">
    <property type="component" value="Unassembled WGS sequence"/>
</dbReference>
<reference evidence="2 3" key="1">
    <citation type="submission" date="2016-11" db="EMBL/GenBank/DDBJ databases">
        <authorList>
            <person name="Jaros S."/>
            <person name="Januszkiewicz K."/>
            <person name="Wedrychowicz H."/>
        </authorList>
    </citation>
    <scope>NUCLEOTIDE SEQUENCE [LARGE SCALE GENOMIC DNA]</scope>
    <source>
        <strain evidence="2 3">DSM 100565</strain>
    </source>
</reference>
<proteinExistence type="predicted"/>
<dbReference type="OrthoDB" id="9799894at2"/>
<dbReference type="Pfam" id="PF06676">
    <property type="entry name" value="DUF1178"/>
    <property type="match status" value="1"/>
</dbReference>
<evidence type="ECO:0000313" key="2">
    <source>
        <dbReference type="EMBL" id="SHI63008.1"/>
    </source>
</evidence>
<evidence type="ECO:0000256" key="1">
    <source>
        <dbReference type="SAM" id="MobiDB-lite"/>
    </source>
</evidence>
<gene>
    <name evidence="2" type="ORF">SAMN05444417_1303</name>
</gene>
<organism evidence="2 3">
    <name type="scientific">Wenxinia saemankumensis</name>
    <dbReference type="NCBI Taxonomy" id="1447782"/>
    <lineage>
        <taxon>Bacteria</taxon>
        <taxon>Pseudomonadati</taxon>
        <taxon>Pseudomonadota</taxon>
        <taxon>Alphaproteobacteria</taxon>
        <taxon>Rhodobacterales</taxon>
        <taxon>Roseobacteraceae</taxon>
        <taxon>Wenxinia</taxon>
    </lineage>
</organism>
<sequence>MIRFTLRCDNDHRFESWFASNAAFDTLAAAGQVACPDCGSARVEKSLMAPAVAPERSPGPGRERLSPATAREKALAALREKVERESDYVGLSFAAEARAMHEGDKPARPIHGEAKLADARRLIEDGIPVAPLPFTPTRKVN</sequence>
<dbReference type="RefSeq" id="WP_073327081.1">
    <property type="nucleotide sequence ID" value="NZ_FQYO01000002.1"/>
</dbReference>
<name>A0A1M6CQJ8_9RHOB</name>
<dbReference type="PIRSF" id="PIRSF032131">
    <property type="entry name" value="UCP032131"/>
    <property type="match status" value="1"/>
</dbReference>
<dbReference type="InterPro" id="IPR009562">
    <property type="entry name" value="DUF1178"/>
</dbReference>
<dbReference type="STRING" id="1447782.SAMN05444417_1303"/>
<dbReference type="AlphaFoldDB" id="A0A1M6CQJ8"/>
<keyword evidence="3" id="KW-1185">Reference proteome</keyword>